<dbReference type="SUPFAM" id="SSF55729">
    <property type="entry name" value="Acyl-CoA N-acyltransferases (Nat)"/>
    <property type="match status" value="1"/>
</dbReference>
<evidence type="ECO:0000313" key="2">
    <source>
        <dbReference type="Proteomes" id="UP000486903"/>
    </source>
</evidence>
<dbReference type="Pfam" id="PF13673">
    <property type="entry name" value="Acetyltransf_10"/>
    <property type="match status" value="1"/>
</dbReference>
<dbReference type="InterPro" id="IPR000182">
    <property type="entry name" value="GNAT_dom"/>
</dbReference>
<proteinExistence type="predicted"/>
<dbReference type="Proteomes" id="UP000486903">
    <property type="component" value="Unassembled WGS sequence"/>
</dbReference>
<organism evidence="1 2">
    <name type="scientific">Clostridium botulinum</name>
    <dbReference type="NCBI Taxonomy" id="1491"/>
    <lineage>
        <taxon>Bacteria</taxon>
        <taxon>Bacillati</taxon>
        <taxon>Bacillota</taxon>
        <taxon>Clostridia</taxon>
        <taxon>Eubacteriales</taxon>
        <taxon>Clostridiaceae</taxon>
        <taxon>Clostridium</taxon>
    </lineage>
</organism>
<protein>
    <submittedName>
        <fullName evidence="1">GNAT family N-acetyltransferase</fullName>
    </submittedName>
</protein>
<accession>A0A6B4JRB2</accession>
<dbReference type="GO" id="GO:0008080">
    <property type="term" value="F:N-acetyltransferase activity"/>
    <property type="evidence" value="ECO:0007669"/>
    <property type="project" value="TreeGrafter"/>
</dbReference>
<dbReference type="Gene3D" id="3.40.630.30">
    <property type="match status" value="1"/>
</dbReference>
<reference evidence="1 2" key="1">
    <citation type="submission" date="2019-04" db="EMBL/GenBank/DDBJ databases">
        <title>Genome sequencing of Clostridium botulinum Groups I-IV and Clostridium butyricum.</title>
        <authorList>
            <person name="Brunt J."/>
            <person name="Van Vliet A.H.M."/>
            <person name="Stringer S.C."/>
            <person name="Carter A.T."/>
            <person name="Peck M.W."/>
        </authorList>
    </citation>
    <scope>NUCLEOTIDE SEQUENCE [LARGE SCALE GENOMIC DNA]</scope>
    <source>
        <strain evidence="1 2">BL81</strain>
    </source>
</reference>
<dbReference type="PANTHER" id="PTHR13355:SF23">
    <property type="entry name" value="FAMILY N-ACETYLTRANSFERASE, PUTATIVE (AFU_ORTHOLOGUE AFUA_3G00870)-RELATED"/>
    <property type="match status" value="1"/>
</dbReference>
<dbReference type="EMBL" id="SXFB01000021">
    <property type="protein sequence ID" value="NFV27777.1"/>
    <property type="molecule type" value="Genomic_DNA"/>
</dbReference>
<dbReference type="PROSITE" id="PS51186">
    <property type="entry name" value="GNAT"/>
    <property type="match status" value="1"/>
</dbReference>
<name>A0A6B4JRB2_CLOBO</name>
<gene>
    <name evidence="1" type="ORF">FDG31_16780</name>
</gene>
<keyword evidence="1" id="KW-0808">Transferase</keyword>
<comment type="caution">
    <text evidence="1">The sequence shown here is derived from an EMBL/GenBank/DDBJ whole genome shotgun (WGS) entry which is preliminary data.</text>
</comment>
<dbReference type="PANTHER" id="PTHR13355">
    <property type="entry name" value="GLUCOSAMINE 6-PHOSPHATE N-ACETYLTRANSFERASE"/>
    <property type="match status" value="1"/>
</dbReference>
<dbReference type="InterPro" id="IPR016181">
    <property type="entry name" value="Acyl_CoA_acyltransferase"/>
</dbReference>
<evidence type="ECO:0000313" key="1">
    <source>
        <dbReference type="EMBL" id="NFV27777.1"/>
    </source>
</evidence>
<dbReference type="InterPro" id="IPR039143">
    <property type="entry name" value="GNPNAT1-like"/>
</dbReference>
<dbReference type="AlphaFoldDB" id="A0A6B4JRB2"/>
<dbReference type="CDD" id="cd04301">
    <property type="entry name" value="NAT_SF"/>
    <property type="match status" value="1"/>
</dbReference>
<sequence length="141" mass="16087">MSNYLCQYNCFNINWNEVSNILKEVGMAYFEGKVHKKAFENSHTVVFAFDDDKLIGFGRAISDGAYQAAIYDVAVLSEYQGKKIGVTIIDNILKAIPKCNFILYASPGKEIFYEKQNFKKMKTGMALFVNSEEMKMRGFTE</sequence>